<evidence type="ECO:0000256" key="1">
    <source>
        <dbReference type="SAM" id="MobiDB-lite"/>
    </source>
</evidence>
<dbReference type="Pfam" id="PF26207">
    <property type="entry name" value="Phage_phiTE_015"/>
    <property type="match status" value="1"/>
</dbReference>
<protein>
    <submittedName>
        <fullName evidence="2">Uncharacterized protein</fullName>
    </submittedName>
</protein>
<reference evidence="2 3" key="1">
    <citation type="submission" date="2019-03" db="EMBL/GenBank/DDBJ databases">
        <title>Draft Genome Sequence of Massilia arenosa sp. nov., a Novel Massilia Species Isolated from a Sandy-loam Maize Soil.</title>
        <authorList>
            <person name="Raths R."/>
            <person name="Peta V."/>
            <person name="Bucking H."/>
        </authorList>
    </citation>
    <scope>NUCLEOTIDE SEQUENCE [LARGE SCALE GENOMIC DNA]</scope>
    <source>
        <strain evidence="2 3">MC02</strain>
    </source>
</reference>
<keyword evidence="3" id="KW-1185">Reference proteome</keyword>
<dbReference type="AlphaFoldDB" id="A0A4Y9S9P7"/>
<feature type="region of interest" description="Disordered" evidence="1">
    <location>
        <begin position="49"/>
        <end position="71"/>
    </location>
</feature>
<proteinExistence type="predicted"/>
<dbReference type="EMBL" id="SPVF01000160">
    <property type="protein sequence ID" value="TFW18543.1"/>
    <property type="molecule type" value="Genomic_DNA"/>
</dbReference>
<dbReference type="OrthoDB" id="8703479at2"/>
<evidence type="ECO:0000313" key="2">
    <source>
        <dbReference type="EMBL" id="TFW18543.1"/>
    </source>
</evidence>
<accession>A0A4Y9S9P7</accession>
<gene>
    <name evidence="2" type="ORF">E4L96_12885</name>
</gene>
<dbReference type="InterPro" id="IPR058601">
    <property type="entry name" value="Phage_phiTE_015-like"/>
</dbReference>
<organism evidence="2 3">
    <name type="scientific">Zemynaea arenosa</name>
    <dbReference type="NCBI Taxonomy" id="2561931"/>
    <lineage>
        <taxon>Bacteria</taxon>
        <taxon>Pseudomonadati</taxon>
        <taxon>Pseudomonadota</taxon>
        <taxon>Betaproteobacteria</taxon>
        <taxon>Burkholderiales</taxon>
        <taxon>Oxalobacteraceae</taxon>
        <taxon>Telluria group</taxon>
        <taxon>Zemynaea</taxon>
    </lineage>
</organism>
<dbReference type="RefSeq" id="WP_135207634.1">
    <property type="nucleotide sequence ID" value="NZ_SPVF01000160.1"/>
</dbReference>
<comment type="caution">
    <text evidence="2">The sequence shown here is derived from an EMBL/GenBank/DDBJ whole genome shotgun (WGS) entry which is preliminary data.</text>
</comment>
<dbReference type="Proteomes" id="UP000298438">
    <property type="component" value="Unassembled WGS sequence"/>
</dbReference>
<evidence type="ECO:0000313" key="3">
    <source>
        <dbReference type="Proteomes" id="UP000298438"/>
    </source>
</evidence>
<name>A0A4Y9S9P7_9BURK</name>
<sequence length="119" mass="13347">MREAFEAWAQRDGHITRRREDKPDEYLVFETQRRWVIWQAALAHGKAAAAAPKAPVKPKDDAPAVQKTLQPDEASVRNRVLNEVLDAFSELDDSAGLDGIVKVIQSLKKKQKALAEDQS</sequence>